<evidence type="ECO:0000256" key="1">
    <source>
        <dbReference type="SAM" id="MobiDB-lite"/>
    </source>
</evidence>
<reference evidence="3" key="2">
    <citation type="submission" date="2020-05" db="UniProtKB">
        <authorList>
            <consortium name="EnsemblMetazoa"/>
        </authorList>
    </citation>
    <scope>IDENTIFICATION</scope>
</reference>
<sequence length="133" mass="14760">MTLRGFGGDRKNTVHPRWPRTIAIDRFSRESPCPTGEGRLDSDRNDRSGAKPKEPPGCIASRAPDRGRQRLRFLASLVVQKRFSDLRPRAIATGRKRSIKPLLPGGKWGKTVRGQLSSSLGSEMGPRAAFYFA</sequence>
<keyword evidence="4" id="KW-1185">Reference proteome</keyword>
<feature type="compositionally biased region" description="Basic and acidic residues" evidence="1">
    <location>
        <begin position="38"/>
        <end position="54"/>
    </location>
</feature>
<evidence type="ECO:0000313" key="4">
    <source>
        <dbReference type="Proteomes" id="UP000030765"/>
    </source>
</evidence>
<evidence type="ECO:0000313" key="3">
    <source>
        <dbReference type="EnsemblMetazoa" id="ASIC013113-PA"/>
    </source>
</evidence>
<dbReference type="AlphaFoldDB" id="A0A084W4L3"/>
<dbReference type="EMBL" id="KE525299">
    <property type="protein sequence ID" value="KFB45157.1"/>
    <property type="molecule type" value="Genomic_DNA"/>
</dbReference>
<feature type="region of interest" description="Disordered" evidence="1">
    <location>
        <begin position="1"/>
        <end position="65"/>
    </location>
</feature>
<evidence type="ECO:0000313" key="2">
    <source>
        <dbReference type="EMBL" id="KFB45157.1"/>
    </source>
</evidence>
<dbReference type="EMBL" id="ATLV01020346">
    <property type="status" value="NOT_ANNOTATED_CDS"/>
    <property type="molecule type" value="Genomic_DNA"/>
</dbReference>
<gene>
    <name evidence="2" type="ORF">ZHAS_00013113</name>
</gene>
<reference evidence="2 4" key="1">
    <citation type="journal article" date="2014" name="BMC Genomics">
        <title>Genome sequence of Anopheles sinensis provides insight into genetics basis of mosquito competence for malaria parasites.</title>
        <authorList>
            <person name="Zhou D."/>
            <person name="Zhang D."/>
            <person name="Ding G."/>
            <person name="Shi L."/>
            <person name="Hou Q."/>
            <person name="Ye Y."/>
            <person name="Xu Y."/>
            <person name="Zhou H."/>
            <person name="Xiong C."/>
            <person name="Li S."/>
            <person name="Yu J."/>
            <person name="Hong S."/>
            <person name="Yu X."/>
            <person name="Zou P."/>
            <person name="Chen C."/>
            <person name="Chang X."/>
            <person name="Wang W."/>
            <person name="Lv Y."/>
            <person name="Sun Y."/>
            <person name="Ma L."/>
            <person name="Shen B."/>
            <person name="Zhu C."/>
        </authorList>
    </citation>
    <scope>NUCLEOTIDE SEQUENCE [LARGE SCALE GENOMIC DNA]</scope>
</reference>
<dbReference type="Proteomes" id="UP000030765">
    <property type="component" value="Unassembled WGS sequence"/>
</dbReference>
<proteinExistence type="predicted"/>
<protein>
    <submittedName>
        <fullName evidence="2 3">Mutant required to maintain repression 1</fullName>
    </submittedName>
</protein>
<organism evidence="2">
    <name type="scientific">Anopheles sinensis</name>
    <name type="common">Mosquito</name>
    <dbReference type="NCBI Taxonomy" id="74873"/>
    <lineage>
        <taxon>Eukaryota</taxon>
        <taxon>Metazoa</taxon>
        <taxon>Ecdysozoa</taxon>
        <taxon>Arthropoda</taxon>
        <taxon>Hexapoda</taxon>
        <taxon>Insecta</taxon>
        <taxon>Pterygota</taxon>
        <taxon>Neoptera</taxon>
        <taxon>Endopterygota</taxon>
        <taxon>Diptera</taxon>
        <taxon>Nematocera</taxon>
        <taxon>Culicoidea</taxon>
        <taxon>Culicidae</taxon>
        <taxon>Anophelinae</taxon>
        <taxon>Anopheles</taxon>
    </lineage>
</organism>
<accession>A0A084W4L3</accession>
<dbReference type="VEuPathDB" id="VectorBase:ASIC013113"/>
<dbReference type="EnsemblMetazoa" id="ASIC013113-RA">
    <property type="protein sequence ID" value="ASIC013113-PA"/>
    <property type="gene ID" value="ASIC013113"/>
</dbReference>
<name>A0A084W4L3_ANOSI</name>